<evidence type="ECO:0000313" key="6">
    <source>
        <dbReference type="Proteomes" id="UP000092573"/>
    </source>
</evidence>
<dbReference type="PROSITE" id="PS51084">
    <property type="entry name" value="HIT_2"/>
    <property type="match status" value="1"/>
</dbReference>
<proteinExistence type="predicted"/>
<name>A0A1B1N168_9BACL</name>
<dbReference type="RefSeq" id="WP_068696533.1">
    <property type="nucleotide sequence ID" value="NZ_CP014167.1"/>
</dbReference>
<dbReference type="OrthoDB" id="9784774at2"/>
<dbReference type="InterPro" id="IPR011146">
    <property type="entry name" value="HIT-like"/>
</dbReference>
<dbReference type="InterPro" id="IPR001310">
    <property type="entry name" value="Histidine_triad_HIT"/>
</dbReference>
<evidence type="ECO:0000259" key="4">
    <source>
        <dbReference type="PROSITE" id="PS51084"/>
    </source>
</evidence>
<evidence type="ECO:0000313" key="5">
    <source>
        <dbReference type="EMBL" id="ANS75163.1"/>
    </source>
</evidence>
<dbReference type="KEGG" id="pyg:AWM70_11580"/>
<dbReference type="SUPFAM" id="SSF54197">
    <property type="entry name" value="HIT-like"/>
    <property type="match status" value="1"/>
</dbReference>
<feature type="short sequence motif" description="Histidine triad motif" evidence="2 3">
    <location>
        <begin position="98"/>
        <end position="102"/>
    </location>
</feature>
<dbReference type="InterPro" id="IPR019808">
    <property type="entry name" value="Histidine_triad_CS"/>
</dbReference>
<dbReference type="CDD" id="cd01276">
    <property type="entry name" value="PKCI_related"/>
    <property type="match status" value="1"/>
</dbReference>
<dbReference type="STRING" id="1462996.AWM70_11580"/>
<keyword evidence="6" id="KW-1185">Reference proteome</keyword>
<dbReference type="InterPro" id="IPR036265">
    <property type="entry name" value="HIT-like_sf"/>
</dbReference>
<protein>
    <submittedName>
        <fullName evidence="5">Histidine triad nucleotide-binding protein</fullName>
    </submittedName>
</protein>
<accession>A0A1B1N168</accession>
<feature type="active site" description="Tele-AMP-histidine intermediate" evidence="1">
    <location>
        <position position="100"/>
    </location>
</feature>
<dbReference type="GO" id="GO:0003824">
    <property type="term" value="F:catalytic activity"/>
    <property type="evidence" value="ECO:0007669"/>
    <property type="project" value="InterPro"/>
</dbReference>
<sequence length="121" mass="13020">MENCLFCKIVNGVIPSSKIYEDDEFLVFHDIQPAAPVHAVMIPKKHIASMNEAQGDDFVLIGKLHQVAQTTAEQLGIAETGYRLINNCGPDGGQTVFHLHFHLLGGAKLGALTGISASHAE</sequence>
<dbReference type="EMBL" id="CP014167">
    <property type="protein sequence ID" value="ANS75163.1"/>
    <property type="molecule type" value="Genomic_DNA"/>
</dbReference>
<reference evidence="5 6" key="1">
    <citation type="submission" date="2016-01" db="EMBL/GenBank/DDBJ databases">
        <title>Complete Genome Sequence of Paenibacillus yonginensis DCY84, a novel Plant Growth-Promoting Bacteria with Elicitation of Induced Systemic Resistance.</title>
        <authorList>
            <person name="Kim Y.J."/>
            <person name="Yang D.C."/>
            <person name="Sukweenadhi J."/>
        </authorList>
    </citation>
    <scope>NUCLEOTIDE SEQUENCE [LARGE SCALE GENOMIC DNA]</scope>
    <source>
        <strain evidence="5 6">DCY84</strain>
    </source>
</reference>
<gene>
    <name evidence="5" type="ORF">AWM70_11580</name>
</gene>
<evidence type="ECO:0000256" key="2">
    <source>
        <dbReference type="PIRSR" id="PIRSR601310-3"/>
    </source>
</evidence>
<dbReference type="PRINTS" id="PR00332">
    <property type="entry name" value="HISTRIAD"/>
</dbReference>
<evidence type="ECO:0000256" key="1">
    <source>
        <dbReference type="PIRSR" id="PIRSR601310-1"/>
    </source>
</evidence>
<dbReference type="AlphaFoldDB" id="A0A1B1N168"/>
<evidence type="ECO:0000256" key="3">
    <source>
        <dbReference type="PROSITE-ProRule" id="PRU00464"/>
    </source>
</evidence>
<dbReference type="PROSITE" id="PS00892">
    <property type="entry name" value="HIT_1"/>
    <property type="match status" value="1"/>
</dbReference>
<organism evidence="5 6">
    <name type="scientific">Paenibacillus yonginensis</name>
    <dbReference type="NCBI Taxonomy" id="1462996"/>
    <lineage>
        <taxon>Bacteria</taxon>
        <taxon>Bacillati</taxon>
        <taxon>Bacillota</taxon>
        <taxon>Bacilli</taxon>
        <taxon>Bacillales</taxon>
        <taxon>Paenibacillaceae</taxon>
        <taxon>Paenibacillus</taxon>
    </lineage>
</organism>
<feature type="domain" description="HIT" evidence="4">
    <location>
        <begin position="5"/>
        <end position="114"/>
    </location>
</feature>
<dbReference type="PANTHER" id="PTHR23089">
    <property type="entry name" value="HISTIDINE TRIAD HIT PROTEIN"/>
    <property type="match status" value="1"/>
</dbReference>
<dbReference type="Proteomes" id="UP000092573">
    <property type="component" value="Chromosome"/>
</dbReference>
<dbReference type="Gene3D" id="3.30.428.10">
    <property type="entry name" value="HIT-like"/>
    <property type="match status" value="1"/>
</dbReference>
<dbReference type="Pfam" id="PF01230">
    <property type="entry name" value="HIT"/>
    <property type="match status" value="1"/>
</dbReference>